<dbReference type="InterPro" id="IPR027417">
    <property type="entry name" value="P-loop_NTPase"/>
</dbReference>
<dbReference type="Pfam" id="PF00931">
    <property type="entry name" value="NB-ARC"/>
    <property type="match status" value="1"/>
</dbReference>
<proteinExistence type="predicted"/>
<keyword evidence="1" id="KW-0677">Repeat</keyword>
<dbReference type="PANTHER" id="PTHR19338">
    <property type="entry name" value="TRANSLOCASE OF INNER MITOCHONDRIAL MEMBRANE 13 HOMOLOG"/>
    <property type="match status" value="1"/>
</dbReference>
<dbReference type="AlphaFoldDB" id="A0A2N9GRS4"/>
<evidence type="ECO:0000259" key="5">
    <source>
        <dbReference type="Pfam" id="PF18052"/>
    </source>
</evidence>
<dbReference type="GO" id="GO:0006952">
    <property type="term" value="P:defense response"/>
    <property type="evidence" value="ECO:0007669"/>
    <property type="project" value="UniProtKB-KW"/>
</dbReference>
<dbReference type="PANTHER" id="PTHR19338:SF37">
    <property type="entry name" value="DISEASE RESISTANCE PROTEIN RGA4"/>
    <property type="match status" value="1"/>
</dbReference>
<dbReference type="GO" id="GO:0043531">
    <property type="term" value="F:ADP binding"/>
    <property type="evidence" value="ECO:0007669"/>
    <property type="project" value="InterPro"/>
</dbReference>
<dbReference type="SUPFAM" id="SSF52540">
    <property type="entry name" value="P-loop containing nucleoside triphosphate hydrolases"/>
    <property type="match status" value="1"/>
</dbReference>
<evidence type="ECO:0000256" key="1">
    <source>
        <dbReference type="ARBA" id="ARBA00022737"/>
    </source>
</evidence>
<dbReference type="Gene3D" id="3.40.50.300">
    <property type="entry name" value="P-loop containing nucleotide triphosphate hydrolases"/>
    <property type="match status" value="1"/>
</dbReference>
<keyword evidence="2" id="KW-0547">Nucleotide-binding</keyword>
<dbReference type="EMBL" id="OIVN01002624">
    <property type="protein sequence ID" value="SPD05136.1"/>
    <property type="molecule type" value="Genomic_DNA"/>
</dbReference>
<feature type="domain" description="Disease resistance N-terminal" evidence="5">
    <location>
        <begin position="18"/>
        <end position="96"/>
    </location>
</feature>
<evidence type="ECO:0000256" key="2">
    <source>
        <dbReference type="ARBA" id="ARBA00022741"/>
    </source>
</evidence>
<keyword evidence="3" id="KW-0611">Plant defense</keyword>
<evidence type="ECO:0000259" key="4">
    <source>
        <dbReference type="Pfam" id="PF00931"/>
    </source>
</evidence>
<feature type="domain" description="NB-ARC" evidence="4">
    <location>
        <begin position="136"/>
        <end position="198"/>
    </location>
</feature>
<sequence>MFVVQSVIWSFTHIARQLVSITAQQAKEEIKLIVGVDEEVQELKHKLRIIQAMLDNEEERQLKKHVENHWLAQLKDAYYEMDDVLDNWNTARIKQPEVVPVDQPKTTSFVDASNIIGHDNNKANLLSSLLDKGSQEERKPRVISLVGMGGLGKTTLAQLAYNDPKVKAHFEQRMWVCVSNPFDQCRVAKAICQELCPNRPL</sequence>
<accession>A0A2N9GRS4</accession>
<dbReference type="InterPro" id="IPR041118">
    <property type="entry name" value="Rx_N"/>
</dbReference>
<evidence type="ECO:0000313" key="6">
    <source>
        <dbReference type="EMBL" id="SPD05136.1"/>
    </source>
</evidence>
<protein>
    <recommendedName>
        <fullName evidence="7">NB-ARC domain-containing protein</fullName>
    </recommendedName>
</protein>
<gene>
    <name evidence="6" type="ORF">FSB_LOCUS33018</name>
</gene>
<dbReference type="Pfam" id="PF18052">
    <property type="entry name" value="Rx_N"/>
    <property type="match status" value="1"/>
</dbReference>
<evidence type="ECO:0000256" key="3">
    <source>
        <dbReference type="ARBA" id="ARBA00022821"/>
    </source>
</evidence>
<organism evidence="6">
    <name type="scientific">Fagus sylvatica</name>
    <name type="common">Beechnut</name>
    <dbReference type="NCBI Taxonomy" id="28930"/>
    <lineage>
        <taxon>Eukaryota</taxon>
        <taxon>Viridiplantae</taxon>
        <taxon>Streptophyta</taxon>
        <taxon>Embryophyta</taxon>
        <taxon>Tracheophyta</taxon>
        <taxon>Spermatophyta</taxon>
        <taxon>Magnoliopsida</taxon>
        <taxon>eudicotyledons</taxon>
        <taxon>Gunneridae</taxon>
        <taxon>Pentapetalae</taxon>
        <taxon>rosids</taxon>
        <taxon>fabids</taxon>
        <taxon>Fagales</taxon>
        <taxon>Fagaceae</taxon>
        <taxon>Fagus</taxon>
    </lineage>
</organism>
<dbReference type="Gene3D" id="1.20.5.4130">
    <property type="match status" value="1"/>
</dbReference>
<dbReference type="InterPro" id="IPR002182">
    <property type="entry name" value="NB-ARC"/>
</dbReference>
<evidence type="ECO:0008006" key="7">
    <source>
        <dbReference type="Google" id="ProtNLM"/>
    </source>
</evidence>
<reference evidence="6" key="1">
    <citation type="submission" date="2018-02" db="EMBL/GenBank/DDBJ databases">
        <authorList>
            <person name="Cohen D.B."/>
            <person name="Kent A.D."/>
        </authorList>
    </citation>
    <scope>NUCLEOTIDE SEQUENCE</scope>
</reference>
<name>A0A2N9GRS4_FAGSY</name>